<proteinExistence type="predicted"/>
<keyword evidence="3" id="KW-1185">Reference proteome</keyword>
<dbReference type="Gene3D" id="2.60.120.600">
    <property type="entry name" value="Domain of unknown function DUF1214, C-terminal domain"/>
    <property type="match status" value="1"/>
</dbReference>
<dbReference type="EMBL" id="BAABAB010000024">
    <property type="protein sequence ID" value="GAA3629167.1"/>
    <property type="molecule type" value="Genomic_DNA"/>
</dbReference>
<feature type="region of interest" description="Disordered" evidence="1">
    <location>
        <begin position="1"/>
        <end position="21"/>
    </location>
</feature>
<evidence type="ECO:0008006" key="4">
    <source>
        <dbReference type="Google" id="ProtNLM"/>
    </source>
</evidence>
<evidence type="ECO:0000313" key="2">
    <source>
        <dbReference type="EMBL" id="GAA3629167.1"/>
    </source>
</evidence>
<reference evidence="3" key="1">
    <citation type="journal article" date="2019" name="Int. J. Syst. Evol. Microbiol.">
        <title>The Global Catalogue of Microorganisms (GCM) 10K type strain sequencing project: providing services to taxonomists for standard genome sequencing and annotation.</title>
        <authorList>
            <consortium name="The Broad Institute Genomics Platform"/>
            <consortium name="The Broad Institute Genome Sequencing Center for Infectious Disease"/>
            <person name="Wu L."/>
            <person name="Ma J."/>
        </authorList>
    </citation>
    <scope>NUCLEOTIDE SEQUENCE [LARGE SCALE GENOMIC DNA]</scope>
    <source>
        <strain evidence="3">JCM 16929</strain>
    </source>
</reference>
<gene>
    <name evidence="2" type="ORF">GCM10022236_34350</name>
</gene>
<sequence length="58" mass="6205">MKTTAASSCVSGGDGDPARNSIPLPEGWNYLVRLYRPRPKVLNGTWSFPTVGLTVAAQ</sequence>
<protein>
    <recommendedName>
        <fullName evidence="4">DUF1214 domain-containing protein</fullName>
    </recommendedName>
</protein>
<dbReference type="SUPFAM" id="SSF160935">
    <property type="entry name" value="VPA0735-like"/>
    <property type="match status" value="1"/>
</dbReference>
<dbReference type="InterPro" id="IPR037049">
    <property type="entry name" value="DUF1214_C_sf"/>
</dbReference>
<feature type="compositionally biased region" description="Polar residues" evidence="1">
    <location>
        <begin position="1"/>
        <end position="10"/>
    </location>
</feature>
<comment type="caution">
    <text evidence="2">The sequence shown here is derived from an EMBL/GenBank/DDBJ whole genome shotgun (WGS) entry which is preliminary data.</text>
</comment>
<accession>A0ABP7ACC4</accession>
<evidence type="ECO:0000256" key="1">
    <source>
        <dbReference type="SAM" id="MobiDB-lite"/>
    </source>
</evidence>
<organism evidence="2 3">
    <name type="scientific">Microlunatus ginsengisoli</name>
    <dbReference type="NCBI Taxonomy" id="363863"/>
    <lineage>
        <taxon>Bacteria</taxon>
        <taxon>Bacillati</taxon>
        <taxon>Actinomycetota</taxon>
        <taxon>Actinomycetes</taxon>
        <taxon>Propionibacteriales</taxon>
        <taxon>Propionibacteriaceae</taxon>
        <taxon>Microlunatus</taxon>
    </lineage>
</organism>
<dbReference type="Proteomes" id="UP001501490">
    <property type="component" value="Unassembled WGS sequence"/>
</dbReference>
<name>A0ABP7ACC4_9ACTN</name>
<evidence type="ECO:0000313" key="3">
    <source>
        <dbReference type="Proteomes" id="UP001501490"/>
    </source>
</evidence>